<protein>
    <submittedName>
        <fullName evidence="2">Uncharacterized protein</fullName>
    </submittedName>
</protein>
<dbReference type="EMBL" id="JACHHG010000016">
    <property type="protein sequence ID" value="MBB6099885.1"/>
    <property type="molecule type" value="Genomic_DNA"/>
</dbReference>
<evidence type="ECO:0000313" key="2">
    <source>
        <dbReference type="EMBL" id="MBB6099885.1"/>
    </source>
</evidence>
<dbReference type="AlphaFoldDB" id="A0A841I7V2"/>
<gene>
    <name evidence="2" type="ORF">HNR42_003345</name>
</gene>
<keyword evidence="1" id="KW-0812">Transmembrane</keyword>
<proteinExistence type="predicted"/>
<comment type="caution">
    <text evidence="2">The sequence shown here is derived from an EMBL/GenBank/DDBJ whole genome shotgun (WGS) entry which is preliminary data.</text>
</comment>
<sequence length="165" mass="18986">MSVPKRYGDLQLEEDLRLERRQWAAERISWIVMAAILLAALLGLFGEGLFNTTRVQQGNLSLEYPRFWRQERAMPLILEVRSPQRPLTVTVSRELVESLRLDAITPEPSRVELEDTNLRYTFELRPGTETARIRLLATPEDFGNRRGTLRLEDGSAVTLSSFIFP</sequence>
<feature type="transmembrane region" description="Helical" evidence="1">
    <location>
        <begin position="28"/>
        <end position="50"/>
    </location>
</feature>
<organism evidence="2 3">
    <name type="scientific">Deinobacterium chartae</name>
    <dbReference type="NCBI Taxonomy" id="521158"/>
    <lineage>
        <taxon>Bacteria</taxon>
        <taxon>Thermotogati</taxon>
        <taxon>Deinococcota</taxon>
        <taxon>Deinococci</taxon>
        <taxon>Deinococcales</taxon>
        <taxon>Deinococcaceae</taxon>
        <taxon>Deinobacterium</taxon>
    </lineage>
</organism>
<evidence type="ECO:0000256" key="1">
    <source>
        <dbReference type="SAM" id="Phobius"/>
    </source>
</evidence>
<evidence type="ECO:0000313" key="3">
    <source>
        <dbReference type="Proteomes" id="UP000569951"/>
    </source>
</evidence>
<keyword evidence="1" id="KW-0472">Membrane</keyword>
<accession>A0A841I7V2</accession>
<reference evidence="2 3" key="1">
    <citation type="submission" date="2020-08" db="EMBL/GenBank/DDBJ databases">
        <title>Genomic Encyclopedia of Type Strains, Phase IV (KMG-IV): sequencing the most valuable type-strain genomes for metagenomic binning, comparative biology and taxonomic classification.</title>
        <authorList>
            <person name="Goeker M."/>
        </authorList>
    </citation>
    <scope>NUCLEOTIDE SEQUENCE [LARGE SCALE GENOMIC DNA]</scope>
    <source>
        <strain evidence="2 3">DSM 21458</strain>
    </source>
</reference>
<dbReference type="RefSeq" id="WP_183988622.1">
    <property type="nucleotide sequence ID" value="NZ_JACHHG010000016.1"/>
</dbReference>
<dbReference type="Proteomes" id="UP000569951">
    <property type="component" value="Unassembled WGS sequence"/>
</dbReference>
<keyword evidence="3" id="KW-1185">Reference proteome</keyword>
<keyword evidence="1" id="KW-1133">Transmembrane helix</keyword>
<name>A0A841I7V2_9DEIO</name>